<proteinExistence type="predicted"/>
<reference evidence="2" key="1">
    <citation type="submission" date="2016-11" db="EMBL/GenBank/DDBJ databases">
        <authorList>
            <person name="Varghese N."/>
            <person name="Submissions S."/>
        </authorList>
    </citation>
    <scope>NUCLEOTIDE SEQUENCE [LARGE SCALE GENOMIC DNA]</scope>
    <source>
        <strain evidence="2">DSM 16579</strain>
    </source>
</reference>
<sequence>MNEILSYHGTLESDGNNIVSGAIGVKLGGGELGQGFYLGDMAHEAFAWAKKRGARYKKPYAVVKFEMTEMDFFSFDILSIDRDIALYWKRKIKYKGVPQSYNFGVDMVWSPIVGGNIEDANQYKWESASAEKYLNGSSVLRVKV</sequence>
<accession>A0A1M5G3H7</accession>
<dbReference type="RefSeq" id="WP_072840510.1">
    <property type="nucleotide sequence ID" value="NZ_FQVF01000014.1"/>
</dbReference>
<dbReference type="EMBL" id="FQVF01000014">
    <property type="protein sequence ID" value="SHF98269.1"/>
    <property type="molecule type" value="Genomic_DNA"/>
</dbReference>
<keyword evidence="2" id="KW-1185">Reference proteome</keyword>
<dbReference type="OrthoDB" id="7107912at2"/>
<dbReference type="Proteomes" id="UP000184517">
    <property type="component" value="Unassembled WGS sequence"/>
</dbReference>
<organism evidence="1 2">
    <name type="scientific">Marinomonas polaris DSM 16579</name>
    <dbReference type="NCBI Taxonomy" id="1122206"/>
    <lineage>
        <taxon>Bacteria</taxon>
        <taxon>Pseudomonadati</taxon>
        <taxon>Pseudomonadota</taxon>
        <taxon>Gammaproteobacteria</taxon>
        <taxon>Oceanospirillales</taxon>
        <taxon>Oceanospirillaceae</taxon>
        <taxon>Marinomonas</taxon>
    </lineage>
</organism>
<evidence type="ECO:0008006" key="3">
    <source>
        <dbReference type="Google" id="ProtNLM"/>
    </source>
</evidence>
<dbReference type="SUPFAM" id="SSF56399">
    <property type="entry name" value="ADP-ribosylation"/>
    <property type="match status" value="1"/>
</dbReference>
<protein>
    <recommendedName>
        <fullName evidence="3">DUF3990 domain-containing protein</fullName>
    </recommendedName>
</protein>
<gene>
    <name evidence="1" type="ORF">SAMN02745753_03011</name>
</gene>
<dbReference type="AlphaFoldDB" id="A0A1M5G3H7"/>
<name>A0A1M5G3H7_9GAMM</name>
<evidence type="ECO:0000313" key="1">
    <source>
        <dbReference type="EMBL" id="SHF98269.1"/>
    </source>
</evidence>
<evidence type="ECO:0000313" key="2">
    <source>
        <dbReference type="Proteomes" id="UP000184517"/>
    </source>
</evidence>
<dbReference type="STRING" id="1122206.SAMN02745753_03011"/>